<dbReference type="AlphaFoldDB" id="A0A6A6U9Z1"/>
<name>A0A6A6U9Z1_9PEZI</name>
<protein>
    <submittedName>
        <fullName evidence="1">Uncharacterized protein</fullName>
    </submittedName>
</protein>
<dbReference type="EMBL" id="MU004235">
    <property type="protein sequence ID" value="KAF2669002.1"/>
    <property type="molecule type" value="Genomic_DNA"/>
</dbReference>
<reference evidence="1" key="1">
    <citation type="journal article" date="2020" name="Stud. Mycol.">
        <title>101 Dothideomycetes genomes: a test case for predicting lifestyles and emergence of pathogens.</title>
        <authorList>
            <person name="Haridas S."/>
            <person name="Albert R."/>
            <person name="Binder M."/>
            <person name="Bloem J."/>
            <person name="Labutti K."/>
            <person name="Salamov A."/>
            <person name="Andreopoulos B."/>
            <person name="Baker S."/>
            <person name="Barry K."/>
            <person name="Bills G."/>
            <person name="Bluhm B."/>
            <person name="Cannon C."/>
            <person name="Castanera R."/>
            <person name="Culley D."/>
            <person name="Daum C."/>
            <person name="Ezra D."/>
            <person name="Gonzalez J."/>
            <person name="Henrissat B."/>
            <person name="Kuo A."/>
            <person name="Liang C."/>
            <person name="Lipzen A."/>
            <person name="Lutzoni F."/>
            <person name="Magnuson J."/>
            <person name="Mondo S."/>
            <person name="Nolan M."/>
            <person name="Ohm R."/>
            <person name="Pangilinan J."/>
            <person name="Park H.-J."/>
            <person name="Ramirez L."/>
            <person name="Alfaro M."/>
            <person name="Sun H."/>
            <person name="Tritt A."/>
            <person name="Yoshinaga Y."/>
            <person name="Zwiers L.-H."/>
            <person name="Turgeon B."/>
            <person name="Goodwin S."/>
            <person name="Spatafora J."/>
            <person name="Crous P."/>
            <person name="Grigoriev I."/>
        </authorList>
    </citation>
    <scope>NUCLEOTIDE SEQUENCE</scope>
    <source>
        <strain evidence="1">CBS 115976</strain>
    </source>
</reference>
<gene>
    <name evidence="1" type="ORF">BT63DRAFT_247907</name>
</gene>
<evidence type="ECO:0000313" key="1">
    <source>
        <dbReference type="EMBL" id="KAF2669002.1"/>
    </source>
</evidence>
<keyword evidence="2" id="KW-1185">Reference proteome</keyword>
<evidence type="ECO:0000313" key="2">
    <source>
        <dbReference type="Proteomes" id="UP000799302"/>
    </source>
</evidence>
<dbReference type="Proteomes" id="UP000799302">
    <property type="component" value="Unassembled WGS sequence"/>
</dbReference>
<proteinExistence type="predicted"/>
<sequence>MRSFQPISSPPARKQQNSDLLRLPNETLERICWFTCAGDEYSHFAKYHEDDFMDDLRPFQYRPIRAQVLSKVCYRVWQVSRRFLFRHLHIKQQPHALAYWLRLSPDDAWKYCKTLTLPIHCYREVEGSPGCMKFVEDYFRTCLSQVRHLKLDILIRPTPEHSIAKLLLSLVSFLPKLCHLAICQEVIFATENNHPVSALPLNVMKTLVETPERLEVLYISDHAVRNLSEVIELSSSIPSSLRILSLHSWGGLFANYVRGDSRMSPILPQLQELHLHGAWLEDFLRAEPVEVPLLVPTVHTLVISFVCALFAVDQDFEDWTYRLTQSESPGMNLKHIKVCLCKGHWLAREEKVNDWDGFRYIGKYRSFEYPWARLERLKSRCDEIGRFELSYSEPAITREEFQRFVNYKADYVDHIRQHRTRRG</sequence>
<organism evidence="1 2">
    <name type="scientific">Microthyrium microscopicum</name>
    <dbReference type="NCBI Taxonomy" id="703497"/>
    <lineage>
        <taxon>Eukaryota</taxon>
        <taxon>Fungi</taxon>
        <taxon>Dikarya</taxon>
        <taxon>Ascomycota</taxon>
        <taxon>Pezizomycotina</taxon>
        <taxon>Dothideomycetes</taxon>
        <taxon>Dothideomycetes incertae sedis</taxon>
        <taxon>Microthyriales</taxon>
        <taxon>Microthyriaceae</taxon>
        <taxon>Microthyrium</taxon>
    </lineage>
</organism>
<accession>A0A6A6U9Z1</accession>